<evidence type="ECO:0000256" key="4">
    <source>
        <dbReference type="ARBA" id="ARBA00012744"/>
    </source>
</evidence>
<dbReference type="AlphaFoldDB" id="B8MQH6"/>
<evidence type="ECO:0000256" key="15">
    <source>
        <dbReference type="SAM" id="MobiDB-lite"/>
    </source>
</evidence>
<proteinExistence type="inferred from homology"/>
<dbReference type="GeneID" id="8106469"/>
<evidence type="ECO:0000256" key="10">
    <source>
        <dbReference type="ARBA" id="ARBA00024983"/>
    </source>
</evidence>
<evidence type="ECO:0000256" key="13">
    <source>
        <dbReference type="ARBA" id="ARBA00041516"/>
    </source>
</evidence>
<evidence type="ECO:0000256" key="14">
    <source>
        <dbReference type="ARBA" id="ARBA00042762"/>
    </source>
</evidence>
<feature type="chain" id="PRO_5002877919" description="Probable beta-glucosidase btgE" evidence="16">
    <location>
        <begin position="19"/>
        <end position="587"/>
    </location>
</feature>
<dbReference type="STRING" id="441959.B8MQH6"/>
<evidence type="ECO:0000256" key="7">
    <source>
        <dbReference type="ARBA" id="ARBA00022729"/>
    </source>
</evidence>
<feature type="region of interest" description="Disordered" evidence="15">
    <location>
        <begin position="66"/>
        <end position="87"/>
    </location>
</feature>
<dbReference type="PANTHER" id="PTHR16631">
    <property type="entry name" value="GLUCAN 1,3-BETA-GLUCOSIDASE"/>
    <property type="match status" value="1"/>
</dbReference>
<evidence type="ECO:0000256" key="3">
    <source>
        <dbReference type="ARBA" id="ARBA00008773"/>
    </source>
</evidence>
<dbReference type="PANTHER" id="PTHR16631:SF24">
    <property type="entry name" value="FAMILY 17 GLUCOSIDASE SCW11-RELATED"/>
    <property type="match status" value="1"/>
</dbReference>
<keyword evidence="9" id="KW-0326">Glycosidase</keyword>
<dbReference type="OrthoDB" id="4082933at2759"/>
<evidence type="ECO:0000313" key="17">
    <source>
        <dbReference type="EMBL" id="EED13378.1"/>
    </source>
</evidence>
<keyword evidence="8" id="KW-0378">Hydrolase</keyword>
<dbReference type="EC" id="3.2.1.21" evidence="4"/>
<dbReference type="InterPro" id="IPR017853">
    <property type="entry name" value="GH"/>
</dbReference>
<dbReference type="SUPFAM" id="SSF51445">
    <property type="entry name" value="(Trans)glycosidases"/>
    <property type="match status" value="1"/>
</dbReference>
<evidence type="ECO:0000256" key="8">
    <source>
        <dbReference type="ARBA" id="ARBA00022801"/>
    </source>
</evidence>
<dbReference type="GO" id="GO:0005576">
    <property type="term" value="C:extracellular region"/>
    <property type="evidence" value="ECO:0007669"/>
    <property type="project" value="TreeGrafter"/>
</dbReference>
<keyword evidence="7 16" id="KW-0732">Signal</keyword>
<organism evidence="17 18">
    <name type="scientific">Talaromyces stipitatus (strain ATCC 10500 / CBS 375.48 / QM 6759 / NRRL 1006)</name>
    <name type="common">Penicillium stipitatum</name>
    <dbReference type="NCBI Taxonomy" id="441959"/>
    <lineage>
        <taxon>Eukaryota</taxon>
        <taxon>Fungi</taxon>
        <taxon>Dikarya</taxon>
        <taxon>Ascomycota</taxon>
        <taxon>Pezizomycotina</taxon>
        <taxon>Eurotiomycetes</taxon>
        <taxon>Eurotiomycetidae</taxon>
        <taxon>Eurotiales</taxon>
        <taxon>Trichocomaceae</taxon>
        <taxon>Talaromyces</taxon>
        <taxon>Talaromyces sect. Talaromyces</taxon>
    </lineage>
</organism>
<keyword evidence="6" id="KW-0964">Secreted</keyword>
<comment type="subcellular location">
    <subcellularLocation>
        <location evidence="2">Secreted</location>
        <location evidence="2">Cell wall</location>
    </subcellularLocation>
</comment>
<keyword evidence="18" id="KW-1185">Reference proteome</keyword>
<sequence>MKAAFWTAAAALMGSAMAHDHHHRHEHAALHRRGGAAAGGAGDETCGCYTSVVTYWGAPTLVQVTESSTPAAPEPTTTSTSTTTLQSTSYSTVTVQASTSTPVVPLPTASVTVFPTPGTYTIPGTTVTVTSSTVVPEATTTVVPSGTHTVGGVTTVVETSTTVVCPYATVSPVGSTFTSVIQTTTYVCPSAGTYTIAPITTTVPASTVIVYPTPATVTPGTYTQPEQTVTVVSTSYTYVCPFATSSTSTPAPAPAAPTTTAAPAPAPVASTSTSVAPAPAPVASTSTSVAPAPVSPSSTSTSAPAPSHTSTPSSGCGLGQHDQYAVTYTGYTHDTGACMSADQVLPELKNIQANGFYAIRMYSTDCNQLETVASQAIGLGLKVILGVYIDGSGVSSGHSQVSDIVNWGKSNGWDGVEFISLDNEALSDGFCSASDLAGFVSSAKETIKAAGYSGQFTVAEPLNVWQSSGSTLCSVVDFASANLQAFFNSDVAAETAGDFVASEVEILKGICNNDQVFVSESGWPNAGDSNGKAIPGAAEQKAAMDGIRKSIGSIAAQFSYKNDHWKNPGSFGVEQFWGISDILSNAE</sequence>
<gene>
    <name evidence="17" type="ORF">TSTA_058670</name>
</gene>
<evidence type="ECO:0000256" key="2">
    <source>
        <dbReference type="ARBA" id="ARBA00004191"/>
    </source>
</evidence>
<feature type="region of interest" description="Disordered" evidence="15">
    <location>
        <begin position="245"/>
        <end position="316"/>
    </location>
</feature>
<evidence type="ECO:0000256" key="6">
    <source>
        <dbReference type="ARBA" id="ARBA00022525"/>
    </source>
</evidence>
<dbReference type="PhylomeDB" id="B8MQH6"/>
<evidence type="ECO:0000313" key="18">
    <source>
        <dbReference type="Proteomes" id="UP000001745"/>
    </source>
</evidence>
<evidence type="ECO:0000256" key="16">
    <source>
        <dbReference type="SAM" id="SignalP"/>
    </source>
</evidence>
<dbReference type="Proteomes" id="UP000001745">
    <property type="component" value="Unassembled WGS sequence"/>
</dbReference>
<dbReference type="VEuPathDB" id="FungiDB:TSTA_058670"/>
<dbReference type="InParanoid" id="B8MQH6"/>
<feature type="compositionally biased region" description="Low complexity" evidence="15">
    <location>
        <begin position="245"/>
        <end position="314"/>
    </location>
</feature>
<comment type="catalytic activity">
    <reaction evidence="1">
        <text>Hydrolysis of terminal, non-reducing beta-D-glucosyl residues with release of beta-D-glucose.</text>
        <dbReference type="EC" id="3.2.1.21"/>
    </reaction>
</comment>
<dbReference type="GO" id="GO:0042973">
    <property type="term" value="F:glucan endo-1,3-beta-D-glucosidase activity"/>
    <property type="evidence" value="ECO:0007669"/>
    <property type="project" value="TreeGrafter"/>
</dbReference>
<evidence type="ECO:0000256" key="11">
    <source>
        <dbReference type="ARBA" id="ARBA00039284"/>
    </source>
</evidence>
<evidence type="ECO:0000256" key="1">
    <source>
        <dbReference type="ARBA" id="ARBA00000448"/>
    </source>
</evidence>
<comment type="similarity">
    <text evidence="3">Belongs to the glycosyl hydrolase 17 family.</text>
</comment>
<comment type="function">
    <text evidence="10">Beta-glucosidases are one of a number of cellulolytic enzymes involved in the degradation of cellulosic biomass. Catalyzes the last step releasing glucose from the inhibitory cellobiose.</text>
</comment>
<dbReference type="GO" id="GO:0009986">
    <property type="term" value="C:cell surface"/>
    <property type="evidence" value="ECO:0007669"/>
    <property type="project" value="TreeGrafter"/>
</dbReference>
<dbReference type="RefSeq" id="XP_002487489.1">
    <property type="nucleotide sequence ID" value="XM_002487444.1"/>
</dbReference>
<protein>
    <recommendedName>
        <fullName evidence="11">Probable beta-glucosidase btgE</fullName>
        <ecNumber evidence="4">3.2.1.21</ecNumber>
    </recommendedName>
    <alternativeName>
        <fullName evidence="12">Beta-D-glucoside glucohydrolase btgE</fullName>
    </alternativeName>
    <alternativeName>
        <fullName evidence="14">Cellobiase btgE</fullName>
    </alternativeName>
    <alternativeName>
        <fullName evidence="13">Gentiobiase btgE</fullName>
    </alternativeName>
</protein>
<dbReference type="HOGENOM" id="CLU_027285_2_0_1"/>
<dbReference type="EMBL" id="EQ962659">
    <property type="protein sequence ID" value="EED13378.1"/>
    <property type="molecule type" value="Genomic_DNA"/>
</dbReference>
<dbReference type="eggNOG" id="ENOG502QS0R">
    <property type="taxonomic scope" value="Eukaryota"/>
</dbReference>
<name>B8MQH6_TALSN</name>
<reference evidence="18" key="1">
    <citation type="journal article" date="2015" name="Genome Announc.">
        <title>Genome sequence of the AIDS-associated pathogen Penicillium marneffei (ATCC18224) and its near taxonomic relative Talaromyces stipitatus (ATCC10500).</title>
        <authorList>
            <person name="Nierman W.C."/>
            <person name="Fedorova-Abrams N.D."/>
            <person name="Andrianopoulos A."/>
        </authorList>
    </citation>
    <scope>NUCLEOTIDE SEQUENCE [LARGE SCALE GENOMIC DNA]</scope>
    <source>
        <strain evidence="18">ATCC 10500 / CBS 375.48 / QM 6759 / NRRL 1006</strain>
    </source>
</reference>
<feature type="signal peptide" evidence="16">
    <location>
        <begin position="1"/>
        <end position="18"/>
    </location>
</feature>
<dbReference type="GO" id="GO:0071555">
    <property type="term" value="P:cell wall organization"/>
    <property type="evidence" value="ECO:0007669"/>
    <property type="project" value="TreeGrafter"/>
</dbReference>
<evidence type="ECO:0000256" key="9">
    <source>
        <dbReference type="ARBA" id="ARBA00023295"/>
    </source>
</evidence>
<evidence type="ECO:0000256" key="12">
    <source>
        <dbReference type="ARBA" id="ARBA00041495"/>
    </source>
</evidence>
<keyword evidence="5" id="KW-0134">Cell wall</keyword>
<dbReference type="OMA" id="VVCPYAT"/>
<evidence type="ECO:0000256" key="5">
    <source>
        <dbReference type="ARBA" id="ARBA00022512"/>
    </source>
</evidence>
<dbReference type="GO" id="GO:0009277">
    <property type="term" value="C:fungal-type cell wall"/>
    <property type="evidence" value="ECO:0007669"/>
    <property type="project" value="TreeGrafter"/>
</dbReference>
<dbReference type="InterPro" id="IPR050732">
    <property type="entry name" value="Beta-glucan_modifiers"/>
</dbReference>
<accession>B8MQH6</accession>